<gene>
    <name evidence="1" type="ORF">Pth03_47010</name>
</gene>
<reference evidence="1" key="1">
    <citation type="submission" date="2021-01" db="EMBL/GenBank/DDBJ databases">
        <title>Whole genome shotgun sequence of Planotetraspora thailandica NBRC 104271.</title>
        <authorList>
            <person name="Komaki H."/>
            <person name="Tamura T."/>
        </authorList>
    </citation>
    <scope>NUCLEOTIDE SEQUENCE</scope>
    <source>
        <strain evidence="1">NBRC 104271</strain>
    </source>
</reference>
<protein>
    <recommendedName>
        <fullName evidence="3">Regulatory protein</fullName>
    </recommendedName>
</protein>
<comment type="caution">
    <text evidence="1">The sequence shown here is derived from an EMBL/GenBank/DDBJ whole genome shotgun (WGS) entry which is preliminary data.</text>
</comment>
<dbReference type="AlphaFoldDB" id="A0A8J3V2T0"/>
<dbReference type="EMBL" id="BOOR01000034">
    <property type="protein sequence ID" value="GII56312.1"/>
    <property type="molecule type" value="Genomic_DNA"/>
</dbReference>
<evidence type="ECO:0000313" key="1">
    <source>
        <dbReference type="EMBL" id="GII56312.1"/>
    </source>
</evidence>
<sequence length="113" mass="12251">MRTIPIPVDVTKLQFVCVRAPRPRVLNQDTGEIKTDKNGQTVYETVLSVEDDLGRIELVKVGTSGEPQIATGQDITPIGLLGYVWEISRAGDTRWGISYRASSLVPAGVNALA</sequence>
<proteinExistence type="predicted"/>
<dbReference type="RefSeq" id="WP_203946451.1">
    <property type="nucleotide sequence ID" value="NZ_BOOR01000034.1"/>
</dbReference>
<name>A0A8J3V2T0_9ACTN</name>
<keyword evidence="2" id="KW-1185">Reference proteome</keyword>
<evidence type="ECO:0000313" key="2">
    <source>
        <dbReference type="Proteomes" id="UP000605992"/>
    </source>
</evidence>
<accession>A0A8J3V2T0</accession>
<evidence type="ECO:0008006" key="3">
    <source>
        <dbReference type="Google" id="ProtNLM"/>
    </source>
</evidence>
<dbReference type="Proteomes" id="UP000605992">
    <property type="component" value="Unassembled WGS sequence"/>
</dbReference>
<organism evidence="1 2">
    <name type="scientific">Planotetraspora thailandica</name>
    <dbReference type="NCBI Taxonomy" id="487172"/>
    <lineage>
        <taxon>Bacteria</taxon>
        <taxon>Bacillati</taxon>
        <taxon>Actinomycetota</taxon>
        <taxon>Actinomycetes</taxon>
        <taxon>Streptosporangiales</taxon>
        <taxon>Streptosporangiaceae</taxon>
        <taxon>Planotetraspora</taxon>
    </lineage>
</organism>